<comment type="caution">
    <text evidence="1">The sequence shown here is derived from an EMBL/GenBank/DDBJ whole genome shotgun (WGS) entry which is preliminary data.</text>
</comment>
<evidence type="ECO:0000313" key="1">
    <source>
        <dbReference type="EMBL" id="MFC0629253.1"/>
    </source>
</evidence>
<organism evidence="1 2">
    <name type="scientific">Kribbella deserti</name>
    <dbReference type="NCBI Taxonomy" id="1926257"/>
    <lineage>
        <taxon>Bacteria</taxon>
        <taxon>Bacillati</taxon>
        <taxon>Actinomycetota</taxon>
        <taxon>Actinomycetes</taxon>
        <taxon>Propionibacteriales</taxon>
        <taxon>Kribbellaceae</taxon>
        <taxon>Kribbella</taxon>
    </lineage>
</organism>
<dbReference type="Proteomes" id="UP001589890">
    <property type="component" value="Unassembled WGS sequence"/>
</dbReference>
<accession>A0ABV6QYI4</accession>
<name>A0ABV6QYI4_9ACTN</name>
<reference evidence="1 2" key="1">
    <citation type="submission" date="2024-09" db="EMBL/GenBank/DDBJ databases">
        <authorList>
            <person name="Sun Q."/>
            <person name="Mori K."/>
        </authorList>
    </citation>
    <scope>NUCLEOTIDE SEQUENCE [LARGE SCALE GENOMIC DNA]</scope>
    <source>
        <strain evidence="1 2">CGMCC 1.15906</strain>
    </source>
</reference>
<dbReference type="RefSeq" id="WP_380057013.1">
    <property type="nucleotide sequence ID" value="NZ_JBHLTC010000048.1"/>
</dbReference>
<gene>
    <name evidence="1" type="ORF">ACFFGN_34630</name>
</gene>
<keyword evidence="2" id="KW-1185">Reference proteome</keyword>
<dbReference type="EMBL" id="JBHLTC010000048">
    <property type="protein sequence ID" value="MFC0629253.1"/>
    <property type="molecule type" value="Genomic_DNA"/>
</dbReference>
<sequence length="132" mass="14844">MLITIRVAKDPLVEIERGFPRLADEELPPIGRPYRRRVQLLPEAGLGCCESLLCRIGCKPDRVADGLPIGSLQAGEDHSGFDQAMRAVEHCRRILDGCRPRLGPGCFRWDETASQLGEFARFVRHRQSRPPL</sequence>
<evidence type="ECO:0000313" key="2">
    <source>
        <dbReference type="Proteomes" id="UP001589890"/>
    </source>
</evidence>
<protein>
    <submittedName>
        <fullName evidence="1">Uncharacterized protein</fullName>
    </submittedName>
</protein>
<proteinExistence type="predicted"/>